<evidence type="ECO:0000313" key="1">
    <source>
        <dbReference type="EMBL" id="BEP29548.1"/>
    </source>
</evidence>
<name>A0AAU9E7Z2_9FIRM</name>
<sequence length="49" mass="6022">MTTGRIICTWYISREYLWYCKKKIDFSKLEMIRNTKREERGGFNDDVIL</sequence>
<protein>
    <submittedName>
        <fullName evidence="1">Uncharacterized protein</fullName>
    </submittedName>
</protein>
<accession>A0AAU9E7Z2</accession>
<proteinExistence type="predicted"/>
<gene>
    <name evidence="1" type="ORF">HLPR_18790</name>
</gene>
<organism evidence="1 2">
    <name type="scientific">Helicovermis profundi</name>
    <dbReference type="NCBI Taxonomy" id="3065157"/>
    <lineage>
        <taxon>Bacteria</taxon>
        <taxon>Bacillati</taxon>
        <taxon>Bacillota</taxon>
        <taxon>Clostridia</taxon>
        <taxon>Helicovermis</taxon>
    </lineage>
</organism>
<reference evidence="1 2" key="1">
    <citation type="submission" date="2023-08" db="EMBL/GenBank/DDBJ databases">
        <title>Helicovermis profunda gen. nov., sp. nov., a novel mesophilic, fermentative bacterium within the Bacillota from a deep-sea hydrothermal vent chimney.</title>
        <authorList>
            <person name="Miyazaki U."/>
            <person name="Mizutani D."/>
            <person name="Hashimoto Y."/>
            <person name="Tame A."/>
            <person name="Sawayama S."/>
            <person name="Miyazaki J."/>
            <person name="Takai K."/>
            <person name="Nakagawa S."/>
        </authorList>
    </citation>
    <scope>NUCLEOTIDE SEQUENCE [LARGE SCALE GENOMIC DNA]</scope>
    <source>
        <strain evidence="1 2">S502</strain>
    </source>
</reference>
<dbReference type="EMBL" id="AP028654">
    <property type="protein sequence ID" value="BEP29548.1"/>
    <property type="molecule type" value="Genomic_DNA"/>
</dbReference>
<keyword evidence="2" id="KW-1185">Reference proteome</keyword>
<dbReference type="KEGG" id="hprf:HLPR_18790"/>
<evidence type="ECO:0000313" key="2">
    <source>
        <dbReference type="Proteomes" id="UP001321786"/>
    </source>
</evidence>
<dbReference type="Proteomes" id="UP001321786">
    <property type="component" value="Chromosome"/>
</dbReference>
<dbReference type="AlphaFoldDB" id="A0AAU9E7Z2"/>